<sequence>MKRKSASGSLYAARPLREERVEKPWPFLRGSDLGQGSLACQAASLHIDGRPGHLSGTHINLGAYRHRARRRVGVDSGPITAVNKQQLQEAWHRKHVLKQLLQTPVLFAREKQLQSCYVKGERRRRRRRRRRRKKKKKKEKTGGVKGVHPSRSDNTQSASVGCVDVRVRAPTDRANLHGGPVWGFPKSPSYYDQCNRFSRVNIYSASAISKH</sequence>
<protein>
    <submittedName>
        <fullName evidence="2">Uncharacterized protein</fullName>
    </submittedName>
</protein>
<organism evidence="2 3">
    <name type="scientific">Pleuronectes platessa</name>
    <name type="common">European plaice</name>
    <dbReference type="NCBI Taxonomy" id="8262"/>
    <lineage>
        <taxon>Eukaryota</taxon>
        <taxon>Metazoa</taxon>
        <taxon>Chordata</taxon>
        <taxon>Craniata</taxon>
        <taxon>Vertebrata</taxon>
        <taxon>Euteleostomi</taxon>
        <taxon>Actinopterygii</taxon>
        <taxon>Neopterygii</taxon>
        <taxon>Teleostei</taxon>
        <taxon>Neoteleostei</taxon>
        <taxon>Acanthomorphata</taxon>
        <taxon>Carangaria</taxon>
        <taxon>Pleuronectiformes</taxon>
        <taxon>Pleuronectoidei</taxon>
        <taxon>Pleuronectidae</taxon>
        <taxon>Pleuronectes</taxon>
    </lineage>
</organism>
<dbReference type="AlphaFoldDB" id="A0A9N7TR24"/>
<dbReference type="EMBL" id="CADEAL010000258">
    <property type="protein sequence ID" value="CAB1417297.1"/>
    <property type="molecule type" value="Genomic_DNA"/>
</dbReference>
<accession>A0A9N7TR24</accession>
<comment type="caution">
    <text evidence="2">The sequence shown here is derived from an EMBL/GenBank/DDBJ whole genome shotgun (WGS) entry which is preliminary data.</text>
</comment>
<feature type="compositionally biased region" description="Basic residues" evidence="1">
    <location>
        <begin position="121"/>
        <end position="139"/>
    </location>
</feature>
<name>A0A9N7TR24_PLEPL</name>
<gene>
    <name evidence="2" type="ORF">PLEPLA_LOCUS5099</name>
</gene>
<proteinExistence type="predicted"/>
<keyword evidence="3" id="KW-1185">Reference proteome</keyword>
<evidence type="ECO:0000256" key="1">
    <source>
        <dbReference type="SAM" id="MobiDB-lite"/>
    </source>
</evidence>
<dbReference type="Proteomes" id="UP001153269">
    <property type="component" value="Unassembled WGS sequence"/>
</dbReference>
<reference evidence="2" key="1">
    <citation type="submission" date="2020-03" db="EMBL/GenBank/DDBJ databases">
        <authorList>
            <person name="Weist P."/>
        </authorList>
    </citation>
    <scope>NUCLEOTIDE SEQUENCE</scope>
</reference>
<evidence type="ECO:0000313" key="3">
    <source>
        <dbReference type="Proteomes" id="UP001153269"/>
    </source>
</evidence>
<feature type="region of interest" description="Disordered" evidence="1">
    <location>
        <begin position="119"/>
        <end position="159"/>
    </location>
</feature>
<evidence type="ECO:0000313" key="2">
    <source>
        <dbReference type="EMBL" id="CAB1417297.1"/>
    </source>
</evidence>